<reference evidence="5 6" key="1">
    <citation type="submission" date="2019-03" db="EMBL/GenBank/DDBJ databases">
        <title>Single cell metagenomics reveals metabolic interactions within the superorganism composed of flagellate Streblomastix strix and complex community of Bacteroidetes bacteria on its surface.</title>
        <authorList>
            <person name="Treitli S.C."/>
            <person name="Kolisko M."/>
            <person name="Husnik F."/>
            <person name="Keeling P."/>
            <person name="Hampl V."/>
        </authorList>
    </citation>
    <scope>NUCLEOTIDE SEQUENCE [LARGE SCALE GENOMIC DNA]</scope>
    <source>
        <strain evidence="5">ST1C</strain>
    </source>
</reference>
<feature type="compositionally biased region" description="Basic and acidic residues" evidence="2">
    <location>
        <begin position="71"/>
        <end position="82"/>
    </location>
</feature>
<dbReference type="Proteomes" id="UP000324800">
    <property type="component" value="Unassembled WGS sequence"/>
</dbReference>
<feature type="non-terminal residue" evidence="5">
    <location>
        <position position="1"/>
    </location>
</feature>
<feature type="transmembrane region" description="Helical" evidence="3">
    <location>
        <begin position="6"/>
        <end position="23"/>
    </location>
</feature>
<comment type="caution">
    <text evidence="5">The sequence shown here is derived from an EMBL/GenBank/DDBJ whole genome shotgun (WGS) entry which is preliminary data.</text>
</comment>
<feature type="domain" description="26S proteasome regulatory subunit RPN2 C-terminal" evidence="4">
    <location>
        <begin position="18"/>
        <end position="160"/>
    </location>
</feature>
<sequence length="186" mass="21576">YWYWHAYSLFLAFALHPTALIAVDTRLRIPEYSFHATLNPKRFGYAQHRIIQKAQEQKQAEPVKLSVSKTTKKEDEIKKDGEQPVTTSSSSTTTTTSSTATSTDPQADKKDGEKKEDEKKEEVKKEEDKKEEVKKDEKGPFYLKNPTRVVPEQRKYVEFVDIISVVQKDKEKRKREGIGKGKRERK</sequence>
<feature type="region of interest" description="Disordered" evidence="2">
    <location>
        <begin position="54"/>
        <end position="154"/>
    </location>
</feature>
<feature type="compositionally biased region" description="Basic and acidic residues" evidence="2">
    <location>
        <begin position="106"/>
        <end position="139"/>
    </location>
</feature>
<feature type="compositionally biased region" description="Low complexity" evidence="2">
    <location>
        <begin position="86"/>
        <end position="103"/>
    </location>
</feature>
<dbReference type="EMBL" id="SNRW01043188">
    <property type="protein sequence ID" value="KAA6328959.1"/>
    <property type="molecule type" value="Genomic_DNA"/>
</dbReference>
<dbReference type="InterPro" id="IPR040623">
    <property type="entry name" value="RPN2_C"/>
</dbReference>
<gene>
    <name evidence="5" type="ORF">EZS28_053658</name>
</gene>
<evidence type="ECO:0000256" key="3">
    <source>
        <dbReference type="SAM" id="Phobius"/>
    </source>
</evidence>
<evidence type="ECO:0000313" key="5">
    <source>
        <dbReference type="EMBL" id="KAA6328959.1"/>
    </source>
</evidence>
<evidence type="ECO:0000313" key="6">
    <source>
        <dbReference type="Proteomes" id="UP000324800"/>
    </source>
</evidence>
<dbReference type="GO" id="GO:0043161">
    <property type="term" value="P:proteasome-mediated ubiquitin-dependent protein catabolic process"/>
    <property type="evidence" value="ECO:0007669"/>
    <property type="project" value="TreeGrafter"/>
</dbReference>
<evidence type="ECO:0000256" key="2">
    <source>
        <dbReference type="SAM" id="MobiDB-lite"/>
    </source>
</evidence>
<dbReference type="AlphaFoldDB" id="A0A5J4R5J3"/>
<dbReference type="PANTHER" id="PTHR10943:SF2">
    <property type="entry name" value="26S PROTEASOME NON-ATPASE REGULATORY SUBUNIT 1"/>
    <property type="match status" value="1"/>
</dbReference>
<protein>
    <recommendedName>
        <fullName evidence="4">26S proteasome regulatory subunit RPN2 C-terminal domain-containing protein</fullName>
    </recommendedName>
</protein>
<dbReference type="PANTHER" id="PTHR10943">
    <property type="entry name" value="26S PROTEASOME NON-ATPASE REGULATORY SUBUNIT"/>
    <property type="match status" value="1"/>
</dbReference>
<evidence type="ECO:0000256" key="1">
    <source>
        <dbReference type="ARBA" id="ARBA00022737"/>
    </source>
</evidence>
<dbReference type="GO" id="GO:0008540">
    <property type="term" value="C:proteasome regulatory particle, base subcomplex"/>
    <property type="evidence" value="ECO:0007669"/>
    <property type="project" value="TreeGrafter"/>
</dbReference>
<keyword evidence="3" id="KW-0812">Transmembrane</keyword>
<organism evidence="5 6">
    <name type="scientific">Streblomastix strix</name>
    <dbReference type="NCBI Taxonomy" id="222440"/>
    <lineage>
        <taxon>Eukaryota</taxon>
        <taxon>Metamonada</taxon>
        <taxon>Preaxostyla</taxon>
        <taxon>Oxymonadida</taxon>
        <taxon>Streblomastigidae</taxon>
        <taxon>Streblomastix</taxon>
    </lineage>
</organism>
<keyword evidence="1" id="KW-0677">Repeat</keyword>
<keyword evidence="3" id="KW-1133">Transmembrane helix</keyword>
<accession>A0A5J4R5J3</accession>
<name>A0A5J4R5J3_9EUKA</name>
<dbReference type="GO" id="GO:0034515">
    <property type="term" value="C:proteasome storage granule"/>
    <property type="evidence" value="ECO:0007669"/>
    <property type="project" value="TreeGrafter"/>
</dbReference>
<keyword evidence="3" id="KW-0472">Membrane</keyword>
<proteinExistence type="predicted"/>
<evidence type="ECO:0000259" key="4">
    <source>
        <dbReference type="Pfam" id="PF18004"/>
    </source>
</evidence>
<dbReference type="GO" id="GO:0005634">
    <property type="term" value="C:nucleus"/>
    <property type="evidence" value="ECO:0007669"/>
    <property type="project" value="TreeGrafter"/>
</dbReference>
<dbReference type="Pfam" id="PF18004">
    <property type="entry name" value="RPN2_C"/>
    <property type="match status" value="1"/>
</dbReference>